<feature type="region of interest" description="Disordered" evidence="1">
    <location>
        <begin position="102"/>
        <end position="222"/>
    </location>
</feature>
<protein>
    <submittedName>
        <fullName evidence="2">Uncharacterized protein</fullName>
    </submittedName>
</protein>
<keyword evidence="3" id="KW-1185">Reference proteome</keyword>
<feature type="compositionally biased region" description="Pro residues" evidence="1">
    <location>
        <begin position="154"/>
        <end position="163"/>
    </location>
</feature>
<dbReference type="Proteomes" id="UP000807469">
    <property type="component" value="Unassembled WGS sequence"/>
</dbReference>
<feature type="compositionally biased region" description="Pro residues" evidence="1">
    <location>
        <begin position="182"/>
        <end position="195"/>
    </location>
</feature>
<organism evidence="2 3">
    <name type="scientific">Pholiota conissans</name>
    <dbReference type="NCBI Taxonomy" id="109636"/>
    <lineage>
        <taxon>Eukaryota</taxon>
        <taxon>Fungi</taxon>
        <taxon>Dikarya</taxon>
        <taxon>Basidiomycota</taxon>
        <taxon>Agaricomycotina</taxon>
        <taxon>Agaricomycetes</taxon>
        <taxon>Agaricomycetidae</taxon>
        <taxon>Agaricales</taxon>
        <taxon>Agaricineae</taxon>
        <taxon>Strophariaceae</taxon>
        <taxon>Pholiota</taxon>
    </lineage>
</organism>
<feature type="region of interest" description="Disordered" evidence="1">
    <location>
        <begin position="75"/>
        <end position="94"/>
    </location>
</feature>
<feature type="region of interest" description="Disordered" evidence="1">
    <location>
        <begin position="1"/>
        <end position="33"/>
    </location>
</feature>
<feature type="compositionally biased region" description="Low complexity" evidence="1">
    <location>
        <begin position="196"/>
        <end position="207"/>
    </location>
</feature>
<name>A0A9P6CZJ7_9AGAR</name>
<dbReference type="EMBL" id="MU155136">
    <property type="protein sequence ID" value="KAF9485302.1"/>
    <property type="molecule type" value="Genomic_DNA"/>
</dbReference>
<sequence length="337" mass="35753">MAGTAIAMKQPRLSRTPPPPAAPYHARSSSQSTFTALSNSMHWLSRSASPPASAPAYIPSKPVKIAEPKRVRTIDSISPPSRTAGTLGAGAVVVRTPDEALRETGVRLVPEPLNISSPSAPADKKDKVKGPSSRHSAEANLGPGGANLESPLTPTSPPLPPLPTLDADDEKTLAEPESPGQRSPPRPIRPPPPAPASVSRPPSLRSSLKVRTTSTVEDAPDVPPIPANIAAFNQPPPFSAILLSDPPSMAMDTAKTIITIETCTETFKTTLNTLKSRPSFLAKYLSALCFHPHHESMTSIYSSESDDLSTYRRHLTSQGLLPHSSNIHVFLDRASSP</sequence>
<reference evidence="2" key="1">
    <citation type="submission" date="2020-11" db="EMBL/GenBank/DDBJ databases">
        <authorList>
            <consortium name="DOE Joint Genome Institute"/>
            <person name="Ahrendt S."/>
            <person name="Riley R."/>
            <person name="Andreopoulos W."/>
            <person name="Labutti K."/>
            <person name="Pangilinan J."/>
            <person name="Ruiz-Duenas F.J."/>
            <person name="Barrasa J.M."/>
            <person name="Sanchez-Garcia M."/>
            <person name="Camarero S."/>
            <person name="Miyauchi S."/>
            <person name="Serrano A."/>
            <person name="Linde D."/>
            <person name="Babiker R."/>
            <person name="Drula E."/>
            <person name="Ayuso-Fernandez I."/>
            <person name="Pacheco R."/>
            <person name="Padilla G."/>
            <person name="Ferreira P."/>
            <person name="Barriuso J."/>
            <person name="Kellner H."/>
            <person name="Castanera R."/>
            <person name="Alfaro M."/>
            <person name="Ramirez L."/>
            <person name="Pisabarro A.G."/>
            <person name="Kuo A."/>
            <person name="Tritt A."/>
            <person name="Lipzen A."/>
            <person name="He G."/>
            <person name="Yan M."/>
            <person name="Ng V."/>
            <person name="Cullen D."/>
            <person name="Martin F."/>
            <person name="Rosso M.-N."/>
            <person name="Henrissat B."/>
            <person name="Hibbett D."/>
            <person name="Martinez A.T."/>
            <person name="Grigoriev I.V."/>
        </authorList>
    </citation>
    <scope>NUCLEOTIDE SEQUENCE</scope>
    <source>
        <strain evidence="2">CIRM-BRFM 674</strain>
    </source>
</reference>
<feature type="compositionally biased region" description="Polar residues" evidence="1">
    <location>
        <begin position="75"/>
        <end position="84"/>
    </location>
</feature>
<evidence type="ECO:0000313" key="3">
    <source>
        <dbReference type="Proteomes" id="UP000807469"/>
    </source>
</evidence>
<gene>
    <name evidence="2" type="ORF">BDN70DRAFT_629481</name>
</gene>
<proteinExistence type="predicted"/>
<evidence type="ECO:0000256" key="1">
    <source>
        <dbReference type="SAM" id="MobiDB-lite"/>
    </source>
</evidence>
<dbReference type="OrthoDB" id="3363734at2759"/>
<comment type="caution">
    <text evidence="2">The sequence shown here is derived from an EMBL/GenBank/DDBJ whole genome shotgun (WGS) entry which is preliminary data.</text>
</comment>
<dbReference type="AlphaFoldDB" id="A0A9P6CZJ7"/>
<evidence type="ECO:0000313" key="2">
    <source>
        <dbReference type="EMBL" id="KAF9485302.1"/>
    </source>
</evidence>
<accession>A0A9P6CZJ7</accession>